<reference evidence="1" key="1">
    <citation type="submission" date="2021-02" db="EMBL/GenBank/DDBJ databases">
        <authorList>
            <person name="Dougan E. K."/>
            <person name="Rhodes N."/>
            <person name="Thang M."/>
            <person name="Chan C."/>
        </authorList>
    </citation>
    <scope>NUCLEOTIDE SEQUENCE</scope>
</reference>
<keyword evidence="2" id="KW-1185">Reference proteome</keyword>
<comment type="caution">
    <text evidence="1">The sequence shown here is derived from an EMBL/GenBank/DDBJ whole genome shotgun (WGS) entry which is preliminary data.</text>
</comment>
<dbReference type="OrthoDB" id="425681at2759"/>
<proteinExistence type="predicted"/>
<sequence>MYSLHAAWLNTAECRRLDAFQAKCLRKIIKVQPSYWSRVSNAEILNRTGCQKLSASLLERQLLLMGDLARKPDADVLRMWVFQPGGTDVRPPGARKRGRPRITWTTGVLKQALLIAGSQQSLSNLWQRTRAAKAAWRNLVYQHCRS</sequence>
<evidence type="ECO:0000313" key="2">
    <source>
        <dbReference type="Proteomes" id="UP000654075"/>
    </source>
</evidence>
<evidence type="ECO:0000313" key="1">
    <source>
        <dbReference type="EMBL" id="CAE8634683.1"/>
    </source>
</evidence>
<dbReference type="EMBL" id="CAJNNV010031105">
    <property type="protein sequence ID" value="CAE8634683.1"/>
    <property type="molecule type" value="Genomic_DNA"/>
</dbReference>
<gene>
    <name evidence="1" type="ORF">PGLA1383_LOCUS50314</name>
</gene>
<organism evidence="1 2">
    <name type="scientific">Polarella glacialis</name>
    <name type="common">Dinoflagellate</name>
    <dbReference type="NCBI Taxonomy" id="89957"/>
    <lineage>
        <taxon>Eukaryota</taxon>
        <taxon>Sar</taxon>
        <taxon>Alveolata</taxon>
        <taxon>Dinophyceae</taxon>
        <taxon>Suessiales</taxon>
        <taxon>Suessiaceae</taxon>
        <taxon>Polarella</taxon>
    </lineage>
</organism>
<dbReference type="Proteomes" id="UP000654075">
    <property type="component" value="Unassembled WGS sequence"/>
</dbReference>
<accession>A0A813H9W2</accession>
<protein>
    <submittedName>
        <fullName evidence="1">Uncharacterized protein</fullName>
    </submittedName>
</protein>
<name>A0A813H9W2_POLGL</name>
<dbReference type="AlphaFoldDB" id="A0A813H9W2"/>